<accession>A0AAN6TPF3</accession>
<dbReference type="AlphaFoldDB" id="A0AAN6TPF3"/>
<reference evidence="3" key="2">
    <citation type="submission" date="2023-05" db="EMBL/GenBank/DDBJ databases">
        <authorList>
            <consortium name="Lawrence Berkeley National Laboratory"/>
            <person name="Steindorff A."/>
            <person name="Hensen N."/>
            <person name="Bonometti L."/>
            <person name="Westerberg I."/>
            <person name="Brannstrom I.O."/>
            <person name="Guillou S."/>
            <person name="Cros-Aarteil S."/>
            <person name="Calhoun S."/>
            <person name="Haridas S."/>
            <person name="Kuo A."/>
            <person name="Mondo S."/>
            <person name="Pangilinan J."/>
            <person name="Riley R."/>
            <person name="Labutti K."/>
            <person name="Andreopoulos B."/>
            <person name="Lipzen A."/>
            <person name="Chen C."/>
            <person name="Yanf M."/>
            <person name="Daum C."/>
            <person name="Ng V."/>
            <person name="Clum A."/>
            <person name="Ohm R."/>
            <person name="Martin F."/>
            <person name="Silar P."/>
            <person name="Natvig D."/>
            <person name="Lalanne C."/>
            <person name="Gautier V."/>
            <person name="Ament-Velasquez S.L."/>
            <person name="Kruys A."/>
            <person name="Hutchinson M.I."/>
            <person name="Powell A.J."/>
            <person name="Barry K."/>
            <person name="Miller A.N."/>
            <person name="Grigoriev I.V."/>
            <person name="Debuchy R."/>
            <person name="Gladieux P."/>
            <person name="Thoren M.H."/>
            <person name="Johannesson H."/>
        </authorList>
    </citation>
    <scope>NUCLEOTIDE SEQUENCE</scope>
    <source>
        <strain evidence="3">CBS 731.68</strain>
    </source>
</reference>
<protein>
    <submittedName>
        <fullName evidence="3">Uncharacterized protein</fullName>
    </submittedName>
</protein>
<organism evidence="3 4">
    <name type="scientific">Parathielavia appendiculata</name>
    <dbReference type="NCBI Taxonomy" id="2587402"/>
    <lineage>
        <taxon>Eukaryota</taxon>
        <taxon>Fungi</taxon>
        <taxon>Dikarya</taxon>
        <taxon>Ascomycota</taxon>
        <taxon>Pezizomycotina</taxon>
        <taxon>Sordariomycetes</taxon>
        <taxon>Sordariomycetidae</taxon>
        <taxon>Sordariales</taxon>
        <taxon>Chaetomiaceae</taxon>
        <taxon>Parathielavia</taxon>
    </lineage>
</organism>
<keyword evidence="4" id="KW-1185">Reference proteome</keyword>
<evidence type="ECO:0000256" key="2">
    <source>
        <dbReference type="SAM" id="Phobius"/>
    </source>
</evidence>
<feature type="transmembrane region" description="Helical" evidence="2">
    <location>
        <begin position="94"/>
        <end position="115"/>
    </location>
</feature>
<dbReference type="Proteomes" id="UP001302602">
    <property type="component" value="Unassembled WGS sequence"/>
</dbReference>
<sequence length="420" mass="46490">MYQYLDPRRIIIIYSGSSSSSSSTSTFQTTPKRPAGEVSSELHFTLYLGGNTGPYKTAENNGTVILPPIPVEWIIAPLNVTAGQCPDRAQNLQLFGIINAIVAGLVLLLGCRPLVRYLTGGVLGSPTRFSPFWTWLVSFGLQVAANAVVSRLVVATPGYEHLSMLHVFALYASRPRINQIWTGLLRLFVGPVRIRHERMMLGGKKRGRVRDDFELGAAGGSATSKPKSRWSRWVARVIPSRTGGSSSRENEQNNRVKFPFAPAVAGPRGEEEWVYTDSYVATSVSELFLQLMSAVFVGVTWRRFPNEPIREHMQHHVNFMLAAPALALVGWLLIPIYIKRDESIFDGDTDGVTWEGSAEYLLLATIFLGLTGFFTYGVAWRYWAEFLMLPGSLWCPPKFIEQAAVWSSFSGLAAFFGGGL</sequence>
<keyword evidence="2" id="KW-0812">Transmembrane</keyword>
<reference evidence="3" key="1">
    <citation type="journal article" date="2023" name="Mol. Phylogenet. Evol.">
        <title>Genome-scale phylogeny and comparative genomics of the fungal order Sordariales.</title>
        <authorList>
            <person name="Hensen N."/>
            <person name="Bonometti L."/>
            <person name="Westerberg I."/>
            <person name="Brannstrom I.O."/>
            <person name="Guillou S."/>
            <person name="Cros-Aarteil S."/>
            <person name="Calhoun S."/>
            <person name="Haridas S."/>
            <person name="Kuo A."/>
            <person name="Mondo S."/>
            <person name="Pangilinan J."/>
            <person name="Riley R."/>
            <person name="LaButti K."/>
            <person name="Andreopoulos B."/>
            <person name="Lipzen A."/>
            <person name="Chen C."/>
            <person name="Yan M."/>
            <person name="Daum C."/>
            <person name="Ng V."/>
            <person name="Clum A."/>
            <person name="Steindorff A."/>
            <person name="Ohm R.A."/>
            <person name="Martin F."/>
            <person name="Silar P."/>
            <person name="Natvig D.O."/>
            <person name="Lalanne C."/>
            <person name="Gautier V."/>
            <person name="Ament-Velasquez S.L."/>
            <person name="Kruys A."/>
            <person name="Hutchinson M.I."/>
            <person name="Powell A.J."/>
            <person name="Barry K."/>
            <person name="Miller A.N."/>
            <person name="Grigoriev I.V."/>
            <person name="Debuchy R."/>
            <person name="Gladieux P."/>
            <person name="Hiltunen Thoren M."/>
            <person name="Johannesson H."/>
        </authorList>
    </citation>
    <scope>NUCLEOTIDE SEQUENCE</scope>
    <source>
        <strain evidence="3">CBS 731.68</strain>
    </source>
</reference>
<gene>
    <name evidence="3" type="ORF">N657DRAFT_675685</name>
</gene>
<evidence type="ECO:0000313" key="3">
    <source>
        <dbReference type="EMBL" id="KAK4118213.1"/>
    </source>
</evidence>
<evidence type="ECO:0000256" key="1">
    <source>
        <dbReference type="SAM" id="MobiDB-lite"/>
    </source>
</evidence>
<proteinExistence type="predicted"/>
<name>A0AAN6TPF3_9PEZI</name>
<feature type="transmembrane region" description="Helical" evidence="2">
    <location>
        <begin position="319"/>
        <end position="338"/>
    </location>
</feature>
<feature type="transmembrane region" description="Helical" evidence="2">
    <location>
        <begin position="358"/>
        <end position="379"/>
    </location>
</feature>
<keyword evidence="2" id="KW-0472">Membrane</keyword>
<feature type="region of interest" description="Disordered" evidence="1">
    <location>
        <begin position="17"/>
        <end position="38"/>
    </location>
</feature>
<keyword evidence="2" id="KW-1133">Transmembrane helix</keyword>
<dbReference type="GeneID" id="87832607"/>
<evidence type="ECO:0000313" key="4">
    <source>
        <dbReference type="Proteomes" id="UP001302602"/>
    </source>
</evidence>
<dbReference type="EMBL" id="MU853277">
    <property type="protein sequence ID" value="KAK4118213.1"/>
    <property type="molecule type" value="Genomic_DNA"/>
</dbReference>
<feature type="transmembrane region" description="Helical" evidence="2">
    <location>
        <begin position="135"/>
        <end position="154"/>
    </location>
</feature>
<feature type="compositionally biased region" description="Low complexity" evidence="1">
    <location>
        <begin position="17"/>
        <end position="30"/>
    </location>
</feature>
<comment type="caution">
    <text evidence="3">The sequence shown here is derived from an EMBL/GenBank/DDBJ whole genome shotgun (WGS) entry which is preliminary data.</text>
</comment>
<dbReference type="RefSeq" id="XP_062641986.1">
    <property type="nucleotide sequence ID" value="XM_062795839.1"/>
</dbReference>